<evidence type="ECO:0000313" key="2">
    <source>
        <dbReference type="WBParaSite" id="RSKR_0000859400.1"/>
    </source>
</evidence>
<proteinExistence type="predicted"/>
<accession>A0AC35U9B9</accession>
<evidence type="ECO:0000313" key="1">
    <source>
        <dbReference type="Proteomes" id="UP000095286"/>
    </source>
</evidence>
<protein>
    <submittedName>
        <fullName evidence="2">USP domain-containing protein</fullName>
    </submittedName>
</protein>
<reference evidence="2" key="1">
    <citation type="submission" date="2016-11" db="UniProtKB">
        <authorList>
            <consortium name="WormBaseParasite"/>
        </authorList>
    </citation>
    <scope>IDENTIFICATION</scope>
    <source>
        <strain evidence="2">KR3021</strain>
    </source>
</reference>
<organism evidence="1 2">
    <name type="scientific">Rhabditophanes sp. KR3021</name>
    <dbReference type="NCBI Taxonomy" id="114890"/>
    <lineage>
        <taxon>Eukaryota</taxon>
        <taxon>Metazoa</taxon>
        <taxon>Ecdysozoa</taxon>
        <taxon>Nematoda</taxon>
        <taxon>Chromadorea</taxon>
        <taxon>Rhabditida</taxon>
        <taxon>Tylenchina</taxon>
        <taxon>Panagrolaimomorpha</taxon>
        <taxon>Strongyloidoidea</taxon>
        <taxon>Alloionematidae</taxon>
        <taxon>Rhabditophanes</taxon>
    </lineage>
</organism>
<sequence>MSQAVPCCVQRVLLTPSSTFYVNVNGANIYPNTAPQYDAPTYQNPYGTPNGQVPSSNNKVVLTPASTGSNQQQQPSNTLNQGVQRDSSNFGINNGQAWNGNETTYANTNTLNQIYRDPEINETPRTGQQTTNGSGNVIPLPLGATNDAPVTTTRTNLAPNQNQQNQNQQSQYYQAANAGFATNNNNANTATTQVPSGSTRQNGNNIVVPVINSNNNLNGQQTTINGQINGNTQRTTQSGSNQNTYTTVIPNQQTTNNRQGSSPPYNQAANPNFDSTTQRNIFVGNNQNNNQPQNGNNPNNNQANGNNNQANGSNNQNTQNPQTNTQVTPSNNNQGNLANNNLNNPNNQNGRNNTGALIAAGTGGVVATGAAVGGIIATNGNTLNGTARDDPTTMSADDAPLTQDPRFIYSKEGLITVGFANETFKSTANNTGASTQLPPTTTFAESTTNSRDGLSSTVNPNSSNQVTNNGRESTITPLNNQNGNNESPSTLLRDPQIDSTQNQNDVTQNGLNQNSGNGPNQNDATDPNNQNQNEFTPEALSTDDTTPTSTSSQLNSKFNSFLN</sequence>
<dbReference type="WBParaSite" id="RSKR_0000859400.1">
    <property type="protein sequence ID" value="RSKR_0000859400.1"/>
    <property type="gene ID" value="RSKR_0000859400"/>
</dbReference>
<name>A0AC35U9B9_9BILA</name>
<dbReference type="Proteomes" id="UP000095286">
    <property type="component" value="Unplaced"/>
</dbReference>